<dbReference type="SUPFAM" id="SSF51905">
    <property type="entry name" value="FAD/NAD(P)-binding domain"/>
    <property type="match status" value="1"/>
</dbReference>
<comment type="caution">
    <text evidence="5">The sequence shown here is derived from an EMBL/GenBank/DDBJ whole genome shotgun (WGS) entry which is preliminary data.</text>
</comment>
<organism evidence="5 6">
    <name type="scientific">Methanonatronarchaeum thermophilum</name>
    <dbReference type="NCBI Taxonomy" id="1927129"/>
    <lineage>
        <taxon>Archaea</taxon>
        <taxon>Methanobacteriati</taxon>
        <taxon>Methanobacteriota</taxon>
        <taxon>Methanonatronarchaeia</taxon>
        <taxon>Methanonatronarchaeales</taxon>
        <taxon>Methanonatronarchaeaceae</taxon>
        <taxon>Methanonatronarchaeum</taxon>
    </lineage>
</organism>
<dbReference type="PRINTS" id="PR00419">
    <property type="entry name" value="ADXRDTASE"/>
</dbReference>
<dbReference type="GO" id="GO:0016117">
    <property type="term" value="P:carotenoid biosynthetic process"/>
    <property type="evidence" value="ECO:0007669"/>
    <property type="project" value="UniProtKB-KW"/>
</dbReference>
<dbReference type="InterPro" id="IPR014105">
    <property type="entry name" value="Carotenoid/retinoid_OxRdtase"/>
</dbReference>
<evidence type="ECO:0000313" key="6">
    <source>
        <dbReference type="Proteomes" id="UP000195137"/>
    </source>
</evidence>
<dbReference type="RefSeq" id="WP_086636852.1">
    <property type="nucleotide sequence ID" value="NZ_MRZU01000003.1"/>
</dbReference>
<dbReference type="InterPro" id="IPR002937">
    <property type="entry name" value="Amino_oxidase"/>
</dbReference>
<comment type="pathway">
    <text evidence="1">Carotenoid biosynthesis.</text>
</comment>
<dbReference type="NCBIfam" id="TIGR02734">
    <property type="entry name" value="crtI_fam"/>
    <property type="match status" value="1"/>
</dbReference>
<proteinExistence type="predicted"/>
<keyword evidence="3" id="KW-0560">Oxidoreductase</keyword>
<dbReference type="InterPro" id="IPR036188">
    <property type="entry name" value="FAD/NAD-bd_sf"/>
</dbReference>
<name>A0A1Y3GBF4_9EURY</name>
<dbReference type="PANTHER" id="PTHR43734">
    <property type="entry name" value="PHYTOENE DESATURASE"/>
    <property type="match status" value="1"/>
</dbReference>
<dbReference type="OrthoDB" id="40741at2157"/>
<keyword evidence="6" id="KW-1185">Reference proteome</keyword>
<dbReference type="Gene3D" id="3.50.50.60">
    <property type="entry name" value="FAD/NAD(P)-binding domain"/>
    <property type="match status" value="2"/>
</dbReference>
<sequence length="494" mass="56819">MSIGIIGAGPGGLSAGMLLANQGFDVDIYERMDKIGSRNSCIEEDGYRFDVGPTFFMMPFILEEIFSECDKNLHDYVEMTELDPYYQLVFADGQKLKPQKDFTDFKDSIAGLCSEDRDGFDTYMADNQKKMDKVLPVLQRDYGSHLSLLSKEVLSLISVLRPTTSLWDDLKKHFSDDRVKVAFTFQSKYLGMSPFNCPSMFTILPYIEYNWGIHHVTGGLCNLSKAMATAFEELGGKIHLETEVEQILTDKRQAKGIKLKDGTEIEHDEVIINSDFAWSMKNLLPNEKRKKYTDEKLDKKRYSCSTFMLYLGIDKKYENLEHHNIFITEDYKENFREIESQKTLPKDPSFYLANPIKTDPSMAPEGHSAIYVLVPIPNLKADIDWDKQKQPYRDLTIKLLKERAELKDIEEHIQYEKIITPKDWKQEHNVGYGATFNLAHNLKQMLSLRPRNKFEEYKSMWLVGGGTNPGSGLPTIYESGRITANLIKNKYGQR</sequence>
<dbReference type="PANTHER" id="PTHR43734:SF1">
    <property type="entry name" value="PHYTOENE DESATURASE"/>
    <property type="match status" value="1"/>
</dbReference>
<dbReference type="Pfam" id="PF01593">
    <property type="entry name" value="Amino_oxidase"/>
    <property type="match status" value="1"/>
</dbReference>
<keyword evidence="2" id="KW-0125">Carotenoid biosynthesis</keyword>
<feature type="domain" description="Amine oxidase" evidence="4">
    <location>
        <begin position="11"/>
        <end position="487"/>
    </location>
</feature>
<evidence type="ECO:0000313" key="5">
    <source>
        <dbReference type="EMBL" id="OUJ18792.1"/>
    </source>
</evidence>
<protein>
    <submittedName>
        <fullName evidence="5">Phytoene dehydrogenase family enzyme</fullName>
    </submittedName>
</protein>
<accession>A0A1Y3GBF4</accession>
<evidence type="ECO:0000259" key="4">
    <source>
        <dbReference type="Pfam" id="PF01593"/>
    </source>
</evidence>
<dbReference type="GO" id="GO:0016491">
    <property type="term" value="F:oxidoreductase activity"/>
    <property type="evidence" value="ECO:0007669"/>
    <property type="project" value="UniProtKB-KW"/>
</dbReference>
<evidence type="ECO:0000256" key="2">
    <source>
        <dbReference type="ARBA" id="ARBA00022746"/>
    </source>
</evidence>
<dbReference type="AlphaFoldDB" id="A0A1Y3GBF4"/>
<dbReference type="EMBL" id="MRZU01000003">
    <property type="protein sequence ID" value="OUJ18792.1"/>
    <property type="molecule type" value="Genomic_DNA"/>
</dbReference>
<gene>
    <name evidence="5" type="ORF">AMET1_0443</name>
</gene>
<evidence type="ECO:0000256" key="1">
    <source>
        <dbReference type="ARBA" id="ARBA00004829"/>
    </source>
</evidence>
<evidence type="ECO:0000256" key="3">
    <source>
        <dbReference type="ARBA" id="ARBA00023002"/>
    </source>
</evidence>
<reference evidence="5 6" key="1">
    <citation type="submission" date="2016-12" db="EMBL/GenBank/DDBJ databases">
        <title>Discovery of methanogenic haloarchaea.</title>
        <authorList>
            <person name="Sorokin D.Y."/>
            <person name="Makarova K.S."/>
            <person name="Abbas B."/>
            <person name="Ferrer M."/>
            <person name="Golyshin P.N."/>
        </authorList>
    </citation>
    <scope>NUCLEOTIDE SEQUENCE [LARGE SCALE GENOMIC DNA]</scope>
    <source>
        <strain evidence="5">AMET1</strain>
    </source>
</reference>
<dbReference type="Proteomes" id="UP000195137">
    <property type="component" value="Unassembled WGS sequence"/>
</dbReference>